<organism evidence="1 2">
    <name type="scientific">Xylaria curta</name>
    <dbReference type="NCBI Taxonomy" id="42375"/>
    <lineage>
        <taxon>Eukaryota</taxon>
        <taxon>Fungi</taxon>
        <taxon>Dikarya</taxon>
        <taxon>Ascomycota</taxon>
        <taxon>Pezizomycotina</taxon>
        <taxon>Sordariomycetes</taxon>
        <taxon>Xylariomycetidae</taxon>
        <taxon>Xylariales</taxon>
        <taxon>Xylariaceae</taxon>
        <taxon>Xylaria</taxon>
    </lineage>
</organism>
<name>A0ACC1MRE9_9PEZI</name>
<proteinExistence type="predicted"/>
<gene>
    <name evidence="1" type="ORF">NUW58_g9952</name>
</gene>
<dbReference type="EMBL" id="JAPDGR010003965">
    <property type="protein sequence ID" value="KAJ2969590.1"/>
    <property type="molecule type" value="Genomic_DNA"/>
</dbReference>
<reference evidence="1" key="1">
    <citation type="submission" date="2022-10" db="EMBL/GenBank/DDBJ databases">
        <title>Genome Sequence of Xylaria curta.</title>
        <authorList>
            <person name="Buettner E."/>
        </authorList>
    </citation>
    <scope>NUCLEOTIDE SEQUENCE</scope>
    <source>
        <strain evidence="1">Babe10</strain>
    </source>
</reference>
<evidence type="ECO:0000313" key="1">
    <source>
        <dbReference type="EMBL" id="KAJ2969590.1"/>
    </source>
</evidence>
<accession>A0ACC1MRE9</accession>
<dbReference type="Proteomes" id="UP001143856">
    <property type="component" value="Unassembled WGS sequence"/>
</dbReference>
<evidence type="ECO:0000313" key="2">
    <source>
        <dbReference type="Proteomes" id="UP001143856"/>
    </source>
</evidence>
<comment type="caution">
    <text evidence="1">The sequence shown here is derived from an EMBL/GenBank/DDBJ whole genome shotgun (WGS) entry which is preliminary data.</text>
</comment>
<protein>
    <submittedName>
        <fullName evidence="1">Uncharacterized protein</fullName>
    </submittedName>
</protein>
<sequence length="263" mass="28624">MAVNGELRLNVNGELIGDLLSKVMQAAVTGSGIDFSDADEVGQYVCSVLALAAEFIPVIGSVLGAFASLLGAICFSPMSMDRIWDGLRDRIEKLIDSKIESYHLEVLKQRVKGMQDNMNVYHPVPARTLHMEHIAFRSVVLAALPQFQHDKFAVASLPLFALVANIHLALLVGGIKKGREWGYQDSERLRIIPTEVCPGGGYRGRPGEGARNNNNSNIDYVSYTKNVYDQGRGEVKPYSADVGDRGGADAAKSRAYTPTITQV</sequence>
<keyword evidence="2" id="KW-1185">Reference proteome</keyword>